<dbReference type="GO" id="GO:0009062">
    <property type="term" value="P:fatty acid catabolic process"/>
    <property type="evidence" value="ECO:0007669"/>
    <property type="project" value="TreeGrafter"/>
</dbReference>
<keyword evidence="2 3" id="KW-0378">Hydrolase</keyword>
<keyword evidence="6" id="KW-1185">Reference proteome</keyword>
<evidence type="ECO:0000313" key="6">
    <source>
        <dbReference type="Proteomes" id="UP000184048"/>
    </source>
</evidence>
<reference evidence="5 6" key="1">
    <citation type="submission" date="2016-11" db="EMBL/GenBank/DDBJ databases">
        <authorList>
            <person name="Jaros S."/>
            <person name="Januszkiewicz K."/>
            <person name="Wedrychowicz H."/>
        </authorList>
    </citation>
    <scope>NUCLEOTIDE SEQUENCE [LARGE SCALE GENOMIC DNA]</scope>
    <source>
        <strain evidence="5 6">DSM 18119</strain>
    </source>
</reference>
<dbReference type="GO" id="GO:0052816">
    <property type="term" value="F:long-chain fatty acyl-CoA hydrolase activity"/>
    <property type="evidence" value="ECO:0007669"/>
    <property type="project" value="TreeGrafter"/>
</dbReference>
<evidence type="ECO:0000256" key="1">
    <source>
        <dbReference type="ARBA" id="ARBA00010458"/>
    </source>
</evidence>
<name>A0A1M4T995_9BACT</name>
<dbReference type="InterPro" id="IPR029069">
    <property type="entry name" value="HotDog_dom_sf"/>
</dbReference>
<evidence type="ECO:0000256" key="2">
    <source>
        <dbReference type="ARBA" id="ARBA00022801"/>
    </source>
</evidence>
<dbReference type="GO" id="GO:0006637">
    <property type="term" value="P:acyl-CoA metabolic process"/>
    <property type="evidence" value="ECO:0007669"/>
    <property type="project" value="TreeGrafter"/>
</dbReference>
<protein>
    <submittedName>
        <fullName evidence="5">Acyl-CoA hydrolase</fullName>
    </submittedName>
</protein>
<comment type="similarity">
    <text evidence="1">Belongs to the acyl coenzyme A hydrolase family.</text>
</comment>
<dbReference type="Proteomes" id="UP000184048">
    <property type="component" value="Unassembled WGS sequence"/>
</dbReference>
<dbReference type="PANTHER" id="PTHR11049:SF24">
    <property type="entry name" value="CYTOSOLIC ACYL COENZYME A THIOESTER HYDROLASE"/>
    <property type="match status" value="1"/>
</dbReference>
<dbReference type="EMBL" id="FQUU01000001">
    <property type="protein sequence ID" value="SHE40908.1"/>
    <property type="molecule type" value="Genomic_DNA"/>
</dbReference>
<dbReference type="SUPFAM" id="SSF54637">
    <property type="entry name" value="Thioesterase/thiol ester dehydrase-isomerase"/>
    <property type="match status" value="1"/>
</dbReference>
<evidence type="ECO:0000256" key="3">
    <source>
        <dbReference type="PROSITE-ProRule" id="PRU01106"/>
    </source>
</evidence>
<dbReference type="InterPro" id="IPR033120">
    <property type="entry name" value="HOTDOG_ACOT"/>
</dbReference>
<dbReference type="InterPro" id="IPR006683">
    <property type="entry name" value="Thioestr_dom"/>
</dbReference>
<accession>A0A1M4T995</accession>
<dbReference type="Pfam" id="PF03061">
    <property type="entry name" value="4HBT"/>
    <property type="match status" value="1"/>
</dbReference>
<dbReference type="CDD" id="cd03442">
    <property type="entry name" value="BFIT_BACH"/>
    <property type="match status" value="1"/>
</dbReference>
<dbReference type="PROSITE" id="PS51770">
    <property type="entry name" value="HOTDOG_ACOT"/>
    <property type="match status" value="1"/>
</dbReference>
<dbReference type="InterPro" id="IPR040170">
    <property type="entry name" value="Cytosol_ACT"/>
</dbReference>
<sequence>MLTSEPVFMIFIITCHTLSFAQISSMQKRTPADSMTMMTEIVLPNDTNVFGNLMGGRLMYWMDIAAAIAAQRHCNAPVVTASVDNISFENPIKLGNTVHIEAKVSRAFHTSMEVHLKVWGEDFTQQYKYKSNEAYYTFVALDPNRKPRIVPELVPESEEEKNLFEGALRRRQVRLVLGGKMNPNDASELKALFFK</sequence>
<evidence type="ECO:0000313" key="5">
    <source>
        <dbReference type="EMBL" id="SHE40908.1"/>
    </source>
</evidence>
<dbReference type="Gene3D" id="3.10.129.10">
    <property type="entry name" value="Hotdog Thioesterase"/>
    <property type="match status" value="1"/>
</dbReference>
<evidence type="ECO:0000259" key="4">
    <source>
        <dbReference type="PROSITE" id="PS51770"/>
    </source>
</evidence>
<dbReference type="AlphaFoldDB" id="A0A1M4T995"/>
<dbReference type="PANTHER" id="PTHR11049">
    <property type="entry name" value="ACYL COENZYME A THIOESTER HYDROLASE"/>
    <property type="match status" value="1"/>
</dbReference>
<proteinExistence type="inferred from homology"/>
<dbReference type="GO" id="GO:0005829">
    <property type="term" value="C:cytosol"/>
    <property type="evidence" value="ECO:0007669"/>
    <property type="project" value="TreeGrafter"/>
</dbReference>
<dbReference type="STRING" id="1121884.SAMN02745131_00384"/>
<feature type="domain" description="HotDog ACOT-type" evidence="4">
    <location>
        <begin position="32"/>
        <end position="144"/>
    </location>
</feature>
<gene>
    <name evidence="5" type="ORF">SAMN02745131_00384</name>
</gene>
<organism evidence="5 6">
    <name type="scientific">Flavisolibacter ginsengisoli DSM 18119</name>
    <dbReference type="NCBI Taxonomy" id="1121884"/>
    <lineage>
        <taxon>Bacteria</taxon>
        <taxon>Pseudomonadati</taxon>
        <taxon>Bacteroidota</taxon>
        <taxon>Chitinophagia</taxon>
        <taxon>Chitinophagales</taxon>
        <taxon>Chitinophagaceae</taxon>
        <taxon>Flavisolibacter</taxon>
    </lineage>
</organism>